<evidence type="ECO:0008006" key="5">
    <source>
        <dbReference type="Google" id="ProtNLM"/>
    </source>
</evidence>
<dbReference type="GO" id="GO:0009244">
    <property type="term" value="P:lipopolysaccharide core region biosynthetic process"/>
    <property type="evidence" value="ECO:0007669"/>
    <property type="project" value="TreeGrafter"/>
</dbReference>
<proteinExistence type="predicted"/>
<dbReference type="GO" id="GO:0005829">
    <property type="term" value="C:cytosol"/>
    <property type="evidence" value="ECO:0007669"/>
    <property type="project" value="TreeGrafter"/>
</dbReference>
<evidence type="ECO:0000313" key="4">
    <source>
        <dbReference type="Proteomes" id="UP000178602"/>
    </source>
</evidence>
<name>A0A1F4T8I2_UNCSA</name>
<dbReference type="EMBL" id="MEUG01000001">
    <property type="protein sequence ID" value="OGC28839.1"/>
    <property type="molecule type" value="Genomic_DNA"/>
</dbReference>
<dbReference type="InterPro" id="IPR051199">
    <property type="entry name" value="LPS_LOS_Heptosyltrfase"/>
</dbReference>
<dbReference type="GO" id="GO:0008713">
    <property type="term" value="F:ADP-heptose-lipopolysaccharide heptosyltransferase activity"/>
    <property type="evidence" value="ECO:0007669"/>
    <property type="project" value="TreeGrafter"/>
</dbReference>
<evidence type="ECO:0000313" key="3">
    <source>
        <dbReference type="EMBL" id="OGC28839.1"/>
    </source>
</evidence>
<dbReference type="CDD" id="cd03789">
    <property type="entry name" value="GT9_LPS_heptosyltransferase"/>
    <property type="match status" value="1"/>
</dbReference>
<keyword evidence="1" id="KW-0328">Glycosyltransferase</keyword>
<sequence>MRNTFKNILAIRPDAIGDQTLITPALSALRQRFPEAKITLLTRHYSAAIFERSPLLDDLLYDEGLYDKIFKKERPAWRTIARYVQEFRRRKFDLAVFFTDHWSYSLISLLARIPCRLGDRAHLTTSLFKNIKGLQRWKDITRHETEQNLLLLEPLGIKGEPGEMTIVPTADNLARIKKIFEENGIPTNALIIGLHLGTGSGNKPWDPHSWTELARIILSRHPNARIILSGGPKDREKADRVAGEIKGVLDLTDRLSLGELVALIAGFSVYIGVDTGPLHLAAALKRPMVAIFTSKAAKPTRWGPWKTEHVVVRKKSACPKYCDASHCPDDLCQTEIKPGEIADALDRLLAGQGLKNQADAFHDWCKKTFSVTYSFFSRDEKLIAQAASFLDQMIGNGYMISLITAADHPLAKAFDGRINTYSFDRRPNLFSLGKLLKIFVLENTNILHPLDRTGHWLFSLAAILSANKLQIPAVLIKGERCYNSSREAASAYVTACRSTKY</sequence>
<dbReference type="InterPro" id="IPR002201">
    <property type="entry name" value="Glyco_trans_9"/>
</dbReference>
<evidence type="ECO:0000256" key="1">
    <source>
        <dbReference type="ARBA" id="ARBA00022676"/>
    </source>
</evidence>
<reference evidence="3 4" key="1">
    <citation type="journal article" date="2016" name="Nat. Commun.">
        <title>Thousands of microbial genomes shed light on interconnected biogeochemical processes in an aquifer system.</title>
        <authorList>
            <person name="Anantharaman K."/>
            <person name="Brown C.T."/>
            <person name="Hug L.A."/>
            <person name="Sharon I."/>
            <person name="Castelle C.J."/>
            <person name="Probst A.J."/>
            <person name="Thomas B.C."/>
            <person name="Singh A."/>
            <person name="Wilkins M.J."/>
            <person name="Karaoz U."/>
            <person name="Brodie E.L."/>
            <person name="Williams K.H."/>
            <person name="Hubbard S.S."/>
            <person name="Banfield J.F."/>
        </authorList>
    </citation>
    <scope>NUCLEOTIDE SEQUENCE [LARGE SCALE GENOMIC DNA]</scope>
</reference>
<accession>A0A1F4T8I2</accession>
<keyword evidence="2" id="KW-0808">Transferase</keyword>
<protein>
    <recommendedName>
        <fullName evidence="5">Lipopolysaccharide heptosyltransferase II</fullName>
    </recommendedName>
</protein>
<evidence type="ECO:0000256" key="2">
    <source>
        <dbReference type="ARBA" id="ARBA00022679"/>
    </source>
</evidence>
<dbReference type="Proteomes" id="UP000178602">
    <property type="component" value="Unassembled WGS sequence"/>
</dbReference>
<dbReference type="Gene3D" id="3.40.50.2000">
    <property type="entry name" value="Glycogen Phosphorylase B"/>
    <property type="match status" value="2"/>
</dbReference>
<comment type="caution">
    <text evidence="3">The sequence shown here is derived from an EMBL/GenBank/DDBJ whole genome shotgun (WGS) entry which is preliminary data.</text>
</comment>
<dbReference type="PANTHER" id="PTHR30160">
    <property type="entry name" value="TETRAACYLDISACCHARIDE 4'-KINASE-RELATED"/>
    <property type="match status" value="1"/>
</dbReference>
<dbReference type="AlphaFoldDB" id="A0A1F4T8I2"/>
<dbReference type="SUPFAM" id="SSF53756">
    <property type="entry name" value="UDP-Glycosyltransferase/glycogen phosphorylase"/>
    <property type="match status" value="1"/>
</dbReference>
<dbReference type="Pfam" id="PF01075">
    <property type="entry name" value="Glyco_transf_9"/>
    <property type="match status" value="1"/>
</dbReference>
<gene>
    <name evidence="3" type="ORF">A3K49_07840</name>
</gene>
<organism evidence="3 4">
    <name type="scientific">candidate division WOR-1 bacterium RIFOXYC12_FULL_54_18</name>
    <dbReference type="NCBI Taxonomy" id="1802584"/>
    <lineage>
        <taxon>Bacteria</taxon>
        <taxon>Bacillati</taxon>
        <taxon>Saganbacteria</taxon>
    </lineage>
</organism>